<proteinExistence type="predicted"/>
<organism evidence="1 2">
    <name type="scientific">Dysgonomonas termitidis</name>
    <dbReference type="NCBI Taxonomy" id="1516126"/>
    <lineage>
        <taxon>Bacteria</taxon>
        <taxon>Pseudomonadati</taxon>
        <taxon>Bacteroidota</taxon>
        <taxon>Bacteroidia</taxon>
        <taxon>Bacteroidales</taxon>
        <taxon>Dysgonomonadaceae</taxon>
        <taxon>Dysgonomonas</taxon>
    </lineage>
</organism>
<dbReference type="Proteomes" id="UP001596023">
    <property type="component" value="Unassembled WGS sequence"/>
</dbReference>
<evidence type="ECO:0000313" key="2">
    <source>
        <dbReference type="Proteomes" id="UP001596023"/>
    </source>
</evidence>
<reference evidence="2" key="1">
    <citation type="journal article" date="2019" name="Int. J. Syst. Evol. Microbiol.">
        <title>The Global Catalogue of Microorganisms (GCM) 10K type strain sequencing project: providing services to taxonomists for standard genome sequencing and annotation.</title>
        <authorList>
            <consortium name="The Broad Institute Genomics Platform"/>
            <consortium name="The Broad Institute Genome Sequencing Center for Infectious Disease"/>
            <person name="Wu L."/>
            <person name="Ma J."/>
        </authorList>
    </citation>
    <scope>NUCLEOTIDE SEQUENCE [LARGE SCALE GENOMIC DNA]</scope>
    <source>
        <strain evidence="2">CCUG 66188</strain>
    </source>
</reference>
<sequence>MIKTIEDVKRMEPHEQRDWKFGLCIRNVIRVSEDLFTIDDTSHGWITAEVTLEQFEQLFKGELSIT</sequence>
<comment type="caution">
    <text evidence="1">The sequence shown here is derived from an EMBL/GenBank/DDBJ whole genome shotgun (WGS) entry which is preliminary data.</text>
</comment>
<evidence type="ECO:0000313" key="1">
    <source>
        <dbReference type="EMBL" id="MFC4672700.1"/>
    </source>
</evidence>
<keyword evidence="2" id="KW-1185">Reference proteome</keyword>
<protein>
    <submittedName>
        <fullName evidence="1">Uncharacterized protein</fullName>
    </submittedName>
</protein>
<accession>A0ABV9KRB1</accession>
<name>A0ABV9KRB1_9BACT</name>
<dbReference type="EMBL" id="JBHSGN010000024">
    <property type="protein sequence ID" value="MFC4672700.1"/>
    <property type="molecule type" value="Genomic_DNA"/>
</dbReference>
<dbReference type="RefSeq" id="WP_379993895.1">
    <property type="nucleotide sequence ID" value="NZ_JBHSGN010000024.1"/>
</dbReference>
<gene>
    <name evidence="1" type="ORF">ACFO6W_03230</name>
</gene>